<feature type="domain" description="Alpha-N-acetylglucosaminidase tim-barrel" evidence="3">
    <location>
        <begin position="121"/>
        <end position="454"/>
    </location>
</feature>
<dbReference type="EMBL" id="JBHUDG010000050">
    <property type="protein sequence ID" value="MFD1631729.1"/>
    <property type="molecule type" value="Genomic_DNA"/>
</dbReference>
<dbReference type="Pfam" id="PF12972">
    <property type="entry name" value="NAGLU_C"/>
    <property type="match status" value="1"/>
</dbReference>
<feature type="chain" id="PRO_5045143542" evidence="2">
    <location>
        <begin position="22"/>
        <end position="738"/>
    </location>
</feature>
<dbReference type="InterPro" id="IPR024732">
    <property type="entry name" value="NAGLU_C"/>
</dbReference>
<organism evidence="6 7">
    <name type="scientific">Pseudopedobacter beijingensis</name>
    <dbReference type="NCBI Taxonomy" id="1207056"/>
    <lineage>
        <taxon>Bacteria</taxon>
        <taxon>Pseudomonadati</taxon>
        <taxon>Bacteroidota</taxon>
        <taxon>Sphingobacteriia</taxon>
        <taxon>Sphingobacteriales</taxon>
        <taxon>Sphingobacteriaceae</taxon>
        <taxon>Pseudopedobacter</taxon>
    </lineage>
</organism>
<dbReference type="InterPro" id="IPR024240">
    <property type="entry name" value="NAGLU_N"/>
</dbReference>
<dbReference type="Gene3D" id="3.20.20.80">
    <property type="entry name" value="Glycosidases"/>
    <property type="match status" value="1"/>
</dbReference>
<evidence type="ECO:0000259" key="3">
    <source>
        <dbReference type="Pfam" id="PF05089"/>
    </source>
</evidence>
<evidence type="ECO:0000259" key="5">
    <source>
        <dbReference type="Pfam" id="PF12972"/>
    </source>
</evidence>
<feature type="signal peptide" evidence="2">
    <location>
        <begin position="1"/>
        <end position="21"/>
    </location>
</feature>
<comment type="caution">
    <text evidence="6">The sequence shown here is derived from an EMBL/GenBank/DDBJ whole genome shotgun (WGS) entry which is preliminary data.</text>
</comment>
<feature type="domain" description="Alpha-N-acetylglucosaminidase N-terminal" evidence="4">
    <location>
        <begin position="26"/>
        <end position="106"/>
    </location>
</feature>
<evidence type="ECO:0000256" key="2">
    <source>
        <dbReference type="SAM" id="SignalP"/>
    </source>
</evidence>
<keyword evidence="2" id="KW-0732">Signal</keyword>
<dbReference type="Pfam" id="PF05089">
    <property type="entry name" value="NAGLU"/>
    <property type="match status" value="1"/>
</dbReference>
<evidence type="ECO:0000256" key="1">
    <source>
        <dbReference type="ARBA" id="ARBA00022801"/>
    </source>
</evidence>
<evidence type="ECO:0000259" key="4">
    <source>
        <dbReference type="Pfam" id="PF12971"/>
    </source>
</evidence>
<dbReference type="Pfam" id="PF12971">
    <property type="entry name" value="NAGLU_N"/>
    <property type="match status" value="1"/>
</dbReference>
<proteinExistence type="predicted"/>
<dbReference type="InterPro" id="IPR029018">
    <property type="entry name" value="Hex-like_dom2"/>
</dbReference>
<dbReference type="InterPro" id="IPR024733">
    <property type="entry name" value="NAGLU_tim-barrel"/>
</dbReference>
<keyword evidence="7" id="KW-1185">Reference proteome</keyword>
<evidence type="ECO:0000313" key="6">
    <source>
        <dbReference type="EMBL" id="MFD1631729.1"/>
    </source>
</evidence>
<evidence type="ECO:0000313" key="7">
    <source>
        <dbReference type="Proteomes" id="UP001597118"/>
    </source>
</evidence>
<dbReference type="RefSeq" id="WP_379664095.1">
    <property type="nucleotide sequence ID" value="NZ_JBHUDG010000050.1"/>
</dbReference>
<keyword evidence="1" id="KW-0378">Hydrolase</keyword>
<reference evidence="7" key="1">
    <citation type="journal article" date="2019" name="Int. J. Syst. Evol. Microbiol.">
        <title>The Global Catalogue of Microorganisms (GCM) 10K type strain sequencing project: providing services to taxonomists for standard genome sequencing and annotation.</title>
        <authorList>
            <consortium name="The Broad Institute Genomics Platform"/>
            <consortium name="The Broad Institute Genome Sequencing Center for Infectious Disease"/>
            <person name="Wu L."/>
            <person name="Ma J."/>
        </authorList>
    </citation>
    <scope>NUCLEOTIDE SEQUENCE [LARGE SCALE GENOMIC DNA]</scope>
    <source>
        <strain evidence="7">CCUG 53762</strain>
    </source>
</reference>
<feature type="domain" description="Alpha-N-acetylglucosaminidase C-terminal" evidence="5">
    <location>
        <begin position="463"/>
        <end position="726"/>
    </location>
</feature>
<dbReference type="Gene3D" id="1.20.120.670">
    <property type="entry name" value="N-acetyl-b-d-glucoasminidase"/>
    <property type="match status" value="1"/>
</dbReference>
<dbReference type="PANTHER" id="PTHR12872:SF1">
    <property type="entry name" value="ALPHA-N-ACETYLGLUCOSAMINIDASE"/>
    <property type="match status" value="1"/>
</dbReference>
<dbReference type="Gene3D" id="3.30.379.10">
    <property type="entry name" value="Chitobiase/beta-hexosaminidase domain 2-like"/>
    <property type="match status" value="1"/>
</dbReference>
<accession>A0ABW4II75</accession>
<dbReference type="InterPro" id="IPR007781">
    <property type="entry name" value="NAGLU"/>
</dbReference>
<dbReference type="PANTHER" id="PTHR12872">
    <property type="entry name" value="ALPHA-N-ACETYLGLUCOSAMINIDASE"/>
    <property type="match status" value="1"/>
</dbReference>
<dbReference type="Proteomes" id="UP001597118">
    <property type="component" value="Unassembled WGS sequence"/>
</dbReference>
<name>A0ABW4II75_9SPHI</name>
<sequence length="738" mass="86755">MKKSYLLTLLLVSSVCLNAFSQLNVAAAKKLIQRIVPQHYQNFEVKYLPKTGEQDRFEIESKNGKIVLSGNNGVAISSALNYYLKEYCNFEITWNGSNRNIPKVLPVIKEKISKSSPHELRYYLNYCTFSYSMAWWDWKRWEEEIDWMALNGINMPLAITGQEAIWQKVYKSMGFTDKDLQEFFTGPAYFGWFYMNNMDAWGGPLPQSWIDSHKDLQKKILARQRELGMIPVLPAFTGHVPKSFVNKFPEAKVDSVNWQGNFPNIYMLNPNDPMFSKIGEQFLKEQTKEYGTDHYYSSDIFNELNPPSSDPKYLYDISEKVYSSMKKVDPKSVWVMQAWLFVSAHGRKFWTPERMQAFLKPVPDDKLVILDLYTENRPRWKNTEGYYGKKWVWNMLHNFGGNIGLFGKAQMIANEPARVLEDPMKGNYSGIGLTMEGIEQNPFIYQLMLDHVWNSEPIELEKWTNKYITRRYGVLDNNAVKAWEILLNTVYKDNNKDQGAPESILSGRPTFAQNSYWTWTDLYYDNREFVKAWDYLIKSADKLKNSDGFQYDIVDVTRQAMVNYATALQRQLAYTYYAGDMNTYEKESKRFLELLSDLDRLLATRKDFLLGVWIEDAKKWATNNAERKLYEFNAKDLVSMWGHKDITINDYSARQWSGLVENYYKSRWKIFFDQSLQKLKNNEAWDQAEFEKYIKDWEWNWVNKQEVYSTTTKGNPIDVAKEMHTKYFPTIAKTTIVK</sequence>
<protein>
    <submittedName>
        <fullName evidence="6">Alpha-N-acetylglucosaminidase</fullName>
    </submittedName>
</protein>
<gene>
    <name evidence="6" type="ORF">ACFSAH_17785</name>
</gene>